<feature type="region of interest" description="Disordered" evidence="6">
    <location>
        <begin position="384"/>
        <end position="426"/>
    </location>
</feature>
<evidence type="ECO:0000256" key="1">
    <source>
        <dbReference type="ARBA" id="ARBA00002687"/>
    </source>
</evidence>
<sequence length="1939" mass="217510">MSAFKALNLESDDESDVEVDDTKELQIEEALKLYQSALKFHSDGADSYPEAAAAYRELFESEIFKYPESLSELRKIELYGPSTLQDQWTEYVVGDPVIAVASGESAPSTLPQILHLAHKNYGEFILDLVKHQHRQHLAQSRTLNWTEVRDAAISALDHFVDALDKDESDNQVWQQASKVGLILRSKRIARYCLEAILEGEDDAINDLLAFAGFDQSLASQELLKIVQDLHDALSLIQAPLSDVKTKHLHDLLRRRFSMLQDDEVELEGLSGTQPLLSEVEQSASDRLLELAVLLSWTDLAKVLVDTTTSATSASSRRHAIGILKFSATISKGDERTPDALSLDYVSYFPSAQDQEACFPGRDGGVPNVPVPAWGSLAAIRASSMREPPMPGLPTRKRSSDVAALDSPDTGRVKSKRLRARESLAEGLPATEDSLLSAKKAKKDPFQETEYNDVWSFGATDEVLKKLKLSTFGQLGIARPSRVNGPSDISDTTSDAIAAAGLDMYQMLAETPESMPRLAVSKSDSPDTETNFLHLLSALQSDTKVQTRHASKSPLDVHAGLASFLDGINDTSLTASEAAFSLIQLLFMPASTLIQPQLRDDQSSYAGHLWPEKLLSYIRQLLLGFDGYIFSNVNQLFDELASAADRTATSSPLPSIGQLAEMVQGIFEVHLEMLSLVKYAEPTDRLSALSEQQSRTDRWSELAKDTIKLRQMTNDEEGGLEDPLNLRYVWAAAVQIKMLDLVDQEKVLACLQELRDIFAARSGPVISLPNNSLMPTLSLEAIDREVAKLTTSDFFARVFGSDSEDPAAIIEGLEPILEHVHVKRLQDIRGDHQDQNGDTEMDGLTTEDSHAEGQLPASRELISFLCNCSSSVILALWQRLRLAYQNIEYIPMVAVCCFRILEVLVSDIEAPTFQDEDQEERQQSLLMHLKQIHESLLKVLDMTKISTDVFECMDLDRIKSTATSLVAILKILQFANFAQDEVRVGEKPVPFDKDVSKAKTYRMTTTLLNEAQLSAWITLYLAFQEAAKDLPEVFEQEQFDRHRMEMLRSVHTSVGGRGFCEGSNRILLNLLKKELPSLKHVAGYDFEFSQVLLDLYNLNCFVNPSWEALPHDCSRDVSLDRAAAVQAVDLLLMQVSKIKLADLHKHSLKDPFERVHPVVARKKASLEILRNREIYNQFFKSPINPIDLYRCLKGTGEIILTTLPDKLAALSNKGWYFVMGYLCLTRFRSSKRNPTTPTEDLEQAISFFTQDLEYNSEKWESWFRLGQAFDSLLEDNVTWHAEKLNNEPEEIAQLQRSVIHCYRMATALATRITDPEFESSAAVAELYADFANRMYASSRPPFSMQAFGVQGAKRWLSTQSLIEVSAFRPLSTYTAWKLAKTLFQRAISGNPEQWSLHYMLGKVLWKLSNATAEQAGGQQRPSHALVIHAFQRAIELLPKERRDRKEPILEPHYKIVSIVHKLMTRKGPDGRPARAFELSEACEIIQTTPYARKVPICDDIEEWDTYVLSVLKQLRNADKSNWHHRIIARAARIVYGDKSNGFDYAAALGAKHELTQQLFTKTMVLQVWRPDLERAGRHFVYTTQYTRFFMGILESLGNKDLMEMLARRVRKRSGDYLGHTELWHEIFVVYTRMLRRAGKVPPGQETTVFSGMDHADFLRRKDVLEKWCQDADTKDPALDVLRDALEFKKVNSNLAKGQQLDDLIGDAYAYLFDTKGKELWAEHLQTAKAEKDAKAIDHNRVLMHIRNFIAGVPDPGPSYDMSDPTTTAAPGETTPVKRKMGVGRREVRTCAEACVAKFASQPAPEPEPAYPRREPQIIIERRRTSVATPVGSIHESADDESELSEVDEDVVQRGQSPTPRKSMFPKLDGAADEDDAGDEADEEGQEGEEEEGEGEEGEGEEDEDQEMGDEEEQEEEGGEGEEGNGMEVDVSRLPVVNGSE</sequence>
<dbReference type="InterPro" id="IPR011990">
    <property type="entry name" value="TPR-like_helical_dom_sf"/>
</dbReference>
<feature type="compositionally biased region" description="Acidic residues" evidence="6">
    <location>
        <begin position="1836"/>
        <end position="1848"/>
    </location>
</feature>
<dbReference type="GO" id="GO:0000417">
    <property type="term" value="C:HIR complex"/>
    <property type="evidence" value="ECO:0007669"/>
    <property type="project" value="TreeGrafter"/>
</dbReference>
<dbReference type="OrthoDB" id="77564at2759"/>
<keyword evidence="8" id="KW-1185">Reference proteome</keyword>
<evidence type="ECO:0000256" key="4">
    <source>
        <dbReference type="ARBA" id="ARBA00014848"/>
    </source>
</evidence>
<reference evidence="8" key="1">
    <citation type="journal article" date="2020" name="Stud. Mycol.">
        <title>101 Dothideomycetes genomes: A test case for predicting lifestyles and emergence of pathogens.</title>
        <authorList>
            <person name="Haridas S."/>
            <person name="Albert R."/>
            <person name="Binder M."/>
            <person name="Bloem J."/>
            <person name="LaButti K."/>
            <person name="Salamov A."/>
            <person name="Andreopoulos B."/>
            <person name="Baker S."/>
            <person name="Barry K."/>
            <person name="Bills G."/>
            <person name="Bluhm B."/>
            <person name="Cannon C."/>
            <person name="Castanera R."/>
            <person name="Culley D."/>
            <person name="Daum C."/>
            <person name="Ezra D."/>
            <person name="Gonzalez J."/>
            <person name="Henrissat B."/>
            <person name="Kuo A."/>
            <person name="Liang C."/>
            <person name="Lipzen A."/>
            <person name="Lutzoni F."/>
            <person name="Magnuson J."/>
            <person name="Mondo S."/>
            <person name="Nolan M."/>
            <person name="Ohm R."/>
            <person name="Pangilinan J."/>
            <person name="Park H.-J."/>
            <person name="Ramirez L."/>
            <person name="Alfaro M."/>
            <person name="Sun H."/>
            <person name="Tritt A."/>
            <person name="Yoshinaga Y."/>
            <person name="Zwiers L.-H."/>
            <person name="Turgeon B."/>
            <person name="Goodwin S."/>
            <person name="Spatafora J."/>
            <person name="Crous P."/>
            <person name="Grigoriev I."/>
        </authorList>
    </citation>
    <scope>NUCLEOTIDE SEQUENCE [LARGE SCALE GENOMIC DNA]</scope>
    <source>
        <strain evidence="8">CECT 20119</strain>
    </source>
</reference>
<dbReference type="GO" id="GO:0031491">
    <property type="term" value="F:nucleosome binding"/>
    <property type="evidence" value="ECO:0007669"/>
    <property type="project" value="TreeGrafter"/>
</dbReference>
<comment type="subcellular location">
    <subcellularLocation>
        <location evidence="2">Nucleus</location>
    </subcellularLocation>
</comment>
<dbReference type="GO" id="GO:0006325">
    <property type="term" value="P:chromatin organization"/>
    <property type="evidence" value="ECO:0007669"/>
    <property type="project" value="InterPro"/>
</dbReference>
<organism evidence="7 8">
    <name type="scientific">Elsinoe ampelina</name>
    <dbReference type="NCBI Taxonomy" id="302913"/>
    <lineage>
        <taxon>Eukaryota</taxon>
        <taxon>Fungi</taxon>
        <taxon>Dikarya</taxon>
        <taxon>Ascomycota</taxon>
        <taxon>Pezizomycotina</taxon>
        <taxon>Dothideomycetes</taxon>
        <taxon>Dothideomycetidae</taxon>
        <taxon>Myriangiales</taxon>
        <taxon>Elsinoaceae</taxon>
        <taxon>Elsinoe</taxon>
    </lineage>
</organism>
<evidence type="ECO:0000313" key="7">
    <source>
        <dbReference type="EMBL" id="KAF2226435.1"/>
    </source>
</evidence>
<comment type="function">
    <text evidence="1">Has a role in a nucleosome assembly pathway that is required for the integrity of heterochromatin and proper chromosome segregation.</text>
</comment>
<accession>A0A6A6GL30</accession>
<comment type="similarity">
    <text evidence="3">Belongs to the HIR3 family.</text>
</comment>
<dbReference type="InterPro" id="IPR033053">
    <property type="entry name" value="Hir3/CABIN1"/>
</dbReference>
<gene>
    <name evidence="7" type="ORF">BDZ85DRAFT_211276</name>
</gene>
<dbReference type="Proteomes" id="UP000799538">
    <property type="component" value="Unassembled WGS sequence"/>
</dbReference>
<keyword evidence="5" id="KW-0539">Nucleus</keyword>
<feature type="region of interest" description="Disordered" evidence="6">
    <location>
        <begin position="1762"/>
        <end position="1782"/>
    </location>
</feature>
<protein>
    <recommendedName>
        <fullName evidence="4">Histone transcription regulator 3 homolog</fullName>
    </recommendedName>
</protein>
<feature type="region of interest" description="Disordered" evidence="6">
    <location>
        <begin position="1799"/>
        <end position="1939"/>
    </location>
</feature>
<evidence type="ECO:0000256" key="2">
    <source>
        <dbReference type="ARBA" id="ARBA00004123"/>
    </source>
</evidence>
<dbReference type="EMBL" id="ML992502">
    <property type="protein sequence ID" value="KAF2226435.1"/>
    <property type="molecule type" value="Genomic_DNA"/>
</dbReference>
<feature type="region of interest" description="Disordered" evidence="6">
    <location>
        <begin position="827"/>
        <end position="851"/>
    </location>
</feature>
<dbReference type="GO" id="GO:0005634">
    <property type="term" value="C:nucleus"/>
    <property type="evidence" value="ECO:0007669"/>
    <property type="project" value="UniProtKB-SubCell"/>
</dbReference>
<dbReference type="SUPFAM" id="SSF48452">
    <property type="entry name" value="TPR-like"/>
    <property type="match status" value="1"/>
</dbReference>
<evidence type="ECO:0000256" key="5">
    <source>
        <dbReference type="ARBA" id="ARBA00023242"/>
    </source>
</evidence>
<dbReference type="PANTHER" id="PTHR15502:SF7">
    <property type="entry name" value="CALCINEURIN-BINDING PROTEIN CABIN-1"/>
    <property type="match status" value="1"/>
</dbReference>
<name>A0A6A6GL30_9PEZI</name>
<feature type="compositionally biased region" description="Low complexity" evidence="6">
    <location>
        <begin position="1763"/>
        <end position="1773"/>
    </location>
</feature>
<evidence type="ECO:0000256" key="3">
    <source>
        <dbReference type="ARBA" id="ARBA00007335"/>
    </source>
</evidence>
<feature type="compositionally biased region" description="Basic and acidic residues" evidence="6">
    <location>
        <begin position="1809"/>
        <end position="1822"/>
    </location>
</feature>
<dbReference type="PANTHER" id="PTHR15502">
    <property type="entry name" value="CALCINEURIN-BINDING PROTEIN CABIN 1-RELATED"/>
    <property type="match status" value="1"/>
</dbReference>
<evidence type="ECO:0000313" key="8">
    <source>
        <dbReference type="Proteomes" id="UP000799538"/>
    </source>
</evidence>
<dbReference type="Gene3D" id="1.25.40.10">
    <property type="entry name" value="Tetratricopeptide repeat domain"/>
    <property type="match status" value="1"/>
</dbReference>
<evidence type="ECO:0000256" key="6">
    <source>
        <dbReference type="SAM" id="MobiDB-lite"/>
    </source>
</evidence>
<proteinExistence type="inferred from homology"/>
<feature type="compositionally biased region" description="Acidic residues" evidence="6">
    <location>
        <begin position="1869"/>
        <end position="1923"/>
    </location>
</feature>